<gene>
    <name evidence="1" type="ORF">KL86DYS1_30011</name>
</gene>
<sequence length="40" mass="4658">MTLCVRIIKDYLLRLNSVSALVLEQKIYPDFTLLFTLSLI</sequence>
<protein>
    <submittedName>
        <fullName evidence="1">Uncharacterized protein</fullName>
    </submittedName>
</protein>
<accession>A0A212JQ43</accession>
<dbReference type="AlphaFoldDB" id="A0A212JQ43"/>
<reference evidence="1" key="1">
    <citation type="submission" date="2016-04" db="EMBL/GenBank/DDBJ databases">
        <authorList>
            <person name="Evans L.H."/>
            <person name="Alamgir A."/>
            <person name="Owens N."/>
            <person name="Weber N.D."/>
            <person name="Virtaneva K."/>
            <person name="Barbian K."/>
            <person name="Babar A."/>
            <person name="Rosenke K."/>
        </authorList>
    </citation>
    <scope>NUCLEOTIDE SEQUENCE</scope>
    <source>
        <strain evidence="1">86-1</strain>
    </source>
</reference>
<proteinExistence type="predicted"/>
<organism evidence="1">
    <name type="scientific">uncultured Dysgonomonas sp</name>
    <dbReference type="NCBI Taxonomy" id="206096"/>
    <lineage>
        <taxon>Bacteria</taxon>
        <taxon>Pseudomonadati</taxon>
        <taxon>Bacteroidota</taxon>
        <taxon>Bacteroidia</taxon>
        <taxon>Bacteroidales</taxon>
        <taxon>Dysgonomonadaceae</taxon>
        <taxon>Dysgonomonas</taxon>
        <taxon>environmental samples</taxon>
    </lineage>
</organism>
<dbReference type="EMBL" id="FLUM01000003">
    <property type="protein sequence ID" value="SBW01542.1"/>
    <property type="molecule type" value="Genomic_DNA"/>
</dbReference>
<evidence type="ECO:0000313" key="1">
    <source>
        <dbReference type="EMBL" id="SBW01542.1"/>
    </source>
</evidence>
<name>A0A212JQ43_9BACT</name>